<proteinExistence type="predicted"/>
<comment type="caution">
    <text evidence="3">The sequence shown here is derived from an EMBL/GenBank/DDBJ whole genome shotgun (WGS) entry which is preliminary data.</text>
</comment>
<protein>
    <submittedName>
        <fullName evidence="3">Phosphoglycerate mutase</fullName>
    </submittedName>
</protein>
<accession>A0A2I1M778</accession>
<dbReference type="Pfam" id="PF00300">
    <property type="entry name" value="His_Phos_1"/>
    <property type="match status" value="1"/>
</dbReference>
<reference evidence="3 4" key="1">
    <citation type="submission" date="2017-12" db="EMBL/GenBank/DDBJ databases">
        <title>Phylogenetic diversity of female urinary microbiome.</title>
        <authorList>
            <person name="Thomas-White K."/>
            <person name="Wolfe A.J."/>
        </authorList>
    </citation>
    <scope>NUCLEOTIDE SEQUENCE [LARGE SCALE GENOMIC DNA]</scope>
    <source>
        <strain evidence="3 4">UMB0064</strain>
    </source>
</reference>
<dbReference type="RefSeq" id="WP_021618354.1">
    <property type="nucleotide sequence ID" value="NZ_CAMYCS010000001.1"/>
</dbReference>
<dbReference type="PANTHER" id="PTHR20935">
    <property type="entry name" value="PHOSPHOGLYCERATE MUTASE-RELATED"/>
    <property type="match status" value="1"/>
</dbReference>
<evidence type="ECO:0000313" key="3">
    <source>
        <dbReference type="EMBL" id="PKZ15990.1"/>
    </source>
</evidence>
<dbReference type="AlphaFoldDB" id="A0A2I1M778"/>
<dbReference type="EMBL" id="PKGU01000001">
    <property type="protein sequence ID" value="PKZ15990.1"/>
    <property type="molecule type" value="Genomic_DNA"/>
</dbReference>
<evidence type="ECO:0000256" key="1">
    <source>
        <dbReference type="ARBA" id="ARBA00022801"/>
    </source>
</evidence>
<dbReference type="GeneID" id="35868142"/>
<dbReference type="PANTHER" id="PTHR20935:SF1">
    <property type="entry name" value="SLL1549 PROTEIN"/>
    <property type="match status" value="1"/>
</dbReference>
<organism evidence="3 4">
    <name type="scientific">Alloscardovia omnicolens</name>
    <dbReference type="NCBI Taxonomy" id="419015"/>
    <lineage>
        <taxon>Bacteria</taxon>
        <taxon>Bacillati</taxon>
        <taxon>Actinomycetota</taxon>
        <taxon>Actinomycetes</taxon>
        <taxon>Bifidobacteriales</taxon>
        <taxon>Bifidobacteriaceae</taxon>
        <taxon>Alloscardovia</taxon>
    </lineage>
</organism>
<evidence type="ECO:0000256" key="2">
    <source>
        <dbReference type="PIRSR" id="PIRSR613078-2"/>
    </source>
</evidence>
<evidence type="ECO:0000313" key="4">
    <source>
        <dbReference type="Proteomes" id="UP000242263"/>
    </source>
</evidence>
<dbReference type="Proteomes" id="UP000242263">
    <property type="component" value="Unassembled WGS sequence"/>
</dbReference>
<dbReference type="SUPFAM" id="SSF53254">
    <property type="entry name" value="Phosphoglycerate mutase-like"/>
    <property type="match status" value="1"/>
</dbReference>
<feature type="binding site" evidence="2">
    <location>
        <position position="71"/>
    </location>
    <ligand>
        <name>substrate</name>
    </ligand>
</feature>
<dbReference type="InterPro" id="IPR029033">
    <property type="entry name" value="His_PPase_superfam"/>
</dbReference>
<dbReference type="Gene3D" id="3.40.50.1240">
    <property type="entry name" value="Phosphoglycerate mutase-like"/>
    <property type="match status" value="1"/>
</dbReference>
<feature type="binding site" evidence="2">
    <location>
        <begin position="23"/>
        <end position="30"/>
    </location>
    <ligand>
        <name>substrate</name>
    </ligand>
</feature>
<gene>
    <name evidence="3" type="ORF">CYJ32_00650</name>
</gene>
<dbReference type="GO" id="GO:0016787">
    <property type="term" value="F:hydrolase activity"/>
    <property type="evidence" value="ECO:0007669"/>
    <property type="project" value="UniProtKB-KW"/>
</dbReference>
<dbReference type="SMART" id="SM00855">
    <property type="entry name" value="PGAM"/>
    <property type="match status" value="1"/>
</dbReference>
<dbReference type="InterPro" id="IPR051021">
    <property type="entry name" value="Mito_Ser/Thr_phosphatase"/>
</dbReference>
<keyword evidence="1" id="KW-0378">Hydrolase</keyword>
<name>A0A2I1M778_9BIFI</name>
<dbReference type="InterPro" id="IPR013078">
    <property type="entry name" value="His_Pase_superF_clade-1"/>
</dbReference>
<dbReference type="CDD" id="cd07067">
    <property type="entry name" value="HP_PGM_like"/>
    <property type="match status" value="1"/>
</dbReference>
<sequence>MAVNLTKIGKRARDYEYVLILMRHAKTEKNASTDAERELTDKGRKQAKHVAKALDGINLVPDVLAVSGAKRARQTADKILKVFGDKPDVSYHKKLYTDGLSEISEIIYGQKKKHHLLMVIGHEPTMSEAAQWWARSADKHDSTYDLLQLGLSPAACAILGSNKPFHEWDVHEADVIAVISAKDCN</sequence>